<accession>A0A2M7W2J8</accession>
<dbReference type="AlphaFoldDB" id="A0A2M7W2J8"/>
<dbReference type="EMBL" id="PFQB01000030">
    <property type="protein sequence ID" value="PJA15003.1"/>
    <property type="molecule type" value="Genomic_DNA"/>
</dbReference>
<evidence type="ECO:0000313" key="3">
    <source>
        <dbReference type="Proteomes" id="UP000228952"/>
    </source>
</evidence>
<feature type="transmembrane region" description="Helical" evidence="1">
    <location>
        <begin position="297"/>
        <end position="320"/>
    </location>
</feature>
<feature type="transmembrane region" description="Helical" evidence="1">
    <location>
        <begin position="261"/>
        <end position="285"/>
    </location>
</feature>
<protein>
    <submittedName>
        <fullName evidence="2">Uncharacterized protein</fullName>
    </submittedName>
</protein>
<feature type="transmembrane region" description="Helical" evidence="1">
    <location>
        <begin position="6"/>
        <end position="30"/>
    </location>
</feature>
<keyword evidence="1" id="KW-0812">Transmembrane</keyword>
<feature type="transmembrane region" description="Helical" evidence="1">
    <location>
        <begin position="231"/>
        <end position="255"/>
    </location>
</feature>
<sequence length="339" mass="36196">MNILLSIFRWLIALFFGFVMFVLVVTLIPFSIAGNRLFERESGMKWLTAFTNDKTAVESLIDGLFSSMATSNSIEDPVLKEVAKYAADKNSPLGSVARKVLNPTSVGQNLISNAVLFYSWEEGKSETLSLSYKLGGTSVEQAQVISEFLKIQYANRETCTSSERSSIKTSNATDILNASCSVGPLSSSAFDNYAKSMLADPEAKKILANGFVYPVQVTSEDRKGVLVLQKLFGAGVIVAWLVLIVSALFMVLLFTPKGVNYIVTGIIVGITGLAVAGMGQALSSFGDVLRETLGGAIFLHGALIGITGLLLMVTGIVLIARGGGEKGVAEAKVVENKQL</sequence>
<gene>
    <name evidence="2" type="ORF">COX64_01275</name>
</gene>
<evidence type="ECO:0000313" key="2">
    <source>
        <dbReference type="EMBL" id="PJA15003.1"/>
    </source>
</evidence>
<proteinExistence type="predicted"/>
<name>A0A2M7W2J8_9BACT</name>
<evidence type="ECO:0000256" key="1">
    <source>
        <dbReference type="SAM" id="Phobius"/>
    </source>
</evidence>
<comment type="caution">
    <text evidence="2">The sequence shown here is derived from an EMBL/GenBank/DDBJ whole genome shotgun (WGS) entry which is preliminary data.</text>
</comment>
<keyword evidence="1" id="KW-0472">Membrane</keyword>
<organism evidence="2 3">
    <name type="scientific">Candidatus Dojkabacteria bacterium CG_4_10_14_0_2_um_filter_Dojkabacteria_WS6_41_15</name>
    <dbReference type="NCBI Taxonomy" id="2014249"/>
    <lineage>
        <taxon>Bacteria</taxon>
        <taxon>Candidatus Dojkabacteria</taxon>
    </lineage>
</organism>
<reference evidence="3" key="1">
    <citation type="submission" date="2017-09" db="EMBL/GenBank/DDBJ databases">
        <title>Depth-based differentiation of microbial function through sediment-hosted aquifers and enrichment of novel symbionts in the deep terrestrial subsurface.</title>
        <authorList>
            <person name="Probst A.J."/>
            <person name="Ladd B."/>
            <person name="Jarett J.K."/>
            <person name="Geller-Mcgrath D.E."/>
            <person name="Sieber C.M.K."/>
            <person name="Emerson J.B."/>
            <person name="Anantharaman K."/>
            <person name="Thomas B.C."/>
            <person name="Malmstrom R."/>
            <person name="Stieglmeier M."/>
            <person name="Klingl A."/>
            <person name="Woyke T."/>
            <person name="Ryan C.M."/>
            <person name="Banfield J.F."/>
        </authorList>
    </citation>
    <scope>NUCLEOTIDE SEQUENCE [LARGE SCALE GENOMIC DNA]</scope>
</reference>
<dbReference type="Proteomes" id="UP000228952">
    <property type="component" value="Unassembled WGS sequence"/>
</dbReference>
<keyword evidence="1" id="KW-1133">Transmembrane helix</keyword>